<evidence type="ECO:0000256" key="4">
    <source>
        <dbReference type="ARBA" id="ARBA00020461"/>
    </source>
</evidence>
<dbReference type="Pfam" id="PF01134">
    <property type="entry name" value="GIDA"/>
    <property type="match status" value="1"/>
</dbReference>
<feature type="binding site" evidence="12">
    <location>
        <begin position="273"/>
        <end position="287"/>
    </location>
    <ligand>
        <name>NAD(+)</name>
        <dbReference type="ChEBI" id="CHEBI:57540"/>
    </ligand>
</feature>
<comment type="function">
    <text evidence="2 12">NAD-binding protein involved in the addition of a carboxymethylaminomethyl (cmnm) group at the wobble position (U34) of certain tRNAs, forming tRNA-cmnm(5)s(2)U34.</text>
</comment>
<evidence type="ECO:0000313" key="14">
    <source>
        <dbReference type="EMBL" id="SHF44372.1"/>
    </source>
</evidence>
<dbReference type="GO" id="GO:0002098">
    <property type="term" value="P:tRNA wobble uridine modification"/>
    <property type="evidence" value="ECO:0007669"/>
    <property type="project" value="InterPro"/>
</dbReference>
<dbReference type="FunFam" id="1.10.10.1800:FF:000001">
    <property type="entry name" value="tRNA uridine 5-carboxymethylaminomethyl modification enzyme MnmG"/>
    <property type="match status" value="1"/>
</dbReference>
<dbReference type="InterPro" id="IPR002218">
    <property type="entry name" value="MnmG-rel"/>
</dbReference>
<evidence type="ECO:0000256" key="8">
    <source>
        <dbReference type="ARBA" id="ARBA00022827"/>
    </source>
</evidence>
<evidence type="ECO:0000256" key="5">
    <source>
        <dbReference type="ARBA" id="ARBA00022490"/>
    </source>
</evidence>
<feature type="binding site" evidence="12">
    <location>
        <position position="181"/>
    </location>
    <ligand>
        <name>FAD</name>
        <dbReference type="ChEBI" id="CHEBI:57692"/>
    </ligand>
</feature>
<comment type="cofactor">
    <cofactor evidence="1 12">
        <name>FAD</name>
        <dbReference type="ChEBI" id="CHEBI:57692"/>
    </cofactor>
</comment>
<dbReference type="STRING" id="1121429.SAMN02745133_02663"/>
<dbReference type="InterPro" id="IPR036188">
    <property type="entry name" value="FAD/NAD-bd_sf"/>
</dbReference>
<evidence type="ECO:0000256" key="6">
    <source>
        <dbReference type="ARBA" id="ARBA00022630"/>
    </source>
</evidence>
<dbReference type="InterPro" id="IPR004416">
    <property type="entry name" value="MnmG"/>
</dbReference>
<dbReference type="Gene3D" id="1.10.10.1800">
    <property type="entry name" value="tRNA uridine 5-carboxymethylaminomethyl modification enzyme MnmG/GidA"/>
    <property type="match status" value="1"/>
</dbReference>
<keyword evidence="8 12" id="KW-0274">FAD</keyword>
<evidence type="ECO:0000256" key="3">
    <source>
        <dbReference type="ARBA" id="ARBA00007653"/>
    </source>
</evidence>
<dbReference type="SMART" id="SM01228">
    <property type="entry name" value="GIDA_assoc_3"/>
    <property type="match status" value="1"/>
</dbReference>
<dbReference type="PROSITE" id="PS01280">
    <property type="entry name" value="GIDA_1"/>
    <property type="match status" value="1"/>
</dbReference>
<dbReference type="RefSeq" id="WP_073239866.1">
    <property type="nucleotide sequence ID" value="NZ_FQUY01000024.1"/>
</dbReference>
<feature type="binding site" evidence="12">
    <location>
        <position position="126"/>
    </location>
    <ligand>
        <name>FAD</name>
        <dbReference type="ChEBI" id="CHEBI:57692"/>
    </ligand>
</feature>
<keyword evidence="5 12" id="KW-0963">Cytoplasm</keyword>
<proteinExistence type="inferred from homology"/>
<dbReference type="GO" id="GO:0005829">
    <property type="term" value="C:cytosol"/>
    <property type="evidence" value="ECO:0007669"/>
    <property type="project" value="TreeGrafter"/>
</dbReference>
<evidence type="ECO:0000313" key="15">
    <source>
        <dbReference type="Proteomes" id="UP000184148"/>
    </source>
</evidence>
<dbReference type="InterPro" id="IPR049312">
    <property type="entry name" value="GIDA_C_N"/>
</dbReference>
<dbReference type="GO" id="GO:0050660">
    <property type="term" value="F:flavin adenine dinucleotide binding"/>
    <property type="evidence" value="ECO:0007669"/>
    <property type="project" value="UniProtKB-UniRule"/>
</dbReference>
<dbReference type="InterPro" id="IPR047001">
    <property type="entry name" value="MnmG_C_subdom"/>
</dbReference>
<evidence type="ECO:0000256" key="1">
    <source>
        <dbReference type="ARBA" id="ARBA00001974"/>
    </source>
</evidence>
<keyword evidence="9 12" id="KW-0520">NAD</keyword>
<dbReference type="PROSITE" id="PS01281">
    <property type="entry name" value="GIDA_2"/>
    <property type="match status" value="1"/>
</dbReference>
<evidence type="ECO:0000256" key="2">
    <source>
        <dbReference type="ARBA" id="ARBA00003717"/>
    </source>
</evidence>
<dbReference type="FunFam" id="1.10.150.570:FF:000001">
    <property type="entry name" value="tRNA uridine 5-carboxymethylaminomethyl modification enzyme MnmG"/>
    <property type="match status" value="1"/>
</dbReference>
<feature type="domain" description="tRNA uridine 5-carboxymethylaminomethyl modification enzyme C-terminal subdomain" evidence="13">
    <location>
        <begin position="545"/>
        <end position="616"/>
    </location>
</feature>
<dbReference type="InterPro" id="IPR040131">
    <property type="entry name" value="MnmG_N"/>
</dbReference>
<name>A0A1M5BQ46_9FIRM</name>
<dbReference type="FunFam" id="3.50.50.60:FF:000002">
    <property type="entry name" value="tRNA uridine 5-carboxymethylaminomethyl modification enzyme MnmG"/>
    <property type="match status" value="1"/>
</dbReference>
<comment type="subunit">
    <text evidence="10 12">Homodimer. Heterotetramer of two MnmE and two MnmG subunits.</text>
</comment>
<evidence type="ECO:0000256" key="7">
    <source>
        <dbReference type="ARBA" id="ARBA00022694"/>
    </source>
</evidence>
<evidence type="ECO:0000256" key="12">
    <source>
        <dbReference type="HAMAP-Rule" id="MF_00129"/>
    </source>
</evidence>
<dbReference type="InterPro" id="IPR026904">
    <property type="entry name" value="MnmG_C"/>
</dbReference>
<evidence type="ECO:0000256" key="10">
    <source>
        <dbReference type="ARBA" id="ARBA00025948"/>
    </source>
</evidence>
<protein>
    <recommendedName>
        <fullName evidence="4 12">tRNA uridine 5-carboxymethylaminomethyl modification enzyme MnmG</fullName>
    </recommendedName>
    <alternativeName>
        <fullName evidence="11 12">Glucose-inhibited division protein A</fullName>
    </alternativeName>
</protein>
<comment type="subcellular location">
    <subcellularLocation>
        <location evidence="12">Cytoplasm</location>
    </subcellularLocation>
</comment>
<keyword evidence="6 12" id="KW-0285">Flavoprotein</keyword>
<dbReference type="Proteomes" id="UP000184148">
    <property type="component" value="Unassembled WGS sequence"/>
</dbReference>
<keyword evidence="15" id="KW-1185">Reference proteome</keyword>
<dbReference type="InterPro" id="IPR020595">
    <property type="entry name" value="MnmG-rel_CS"/>
</dbReference>
<dbReference type="FunFam" id="3.50.50.60:FF:000063">
    <property type="entry name" value="tRNA uridine 5-carboxymethylaminomethyl modification enzyme MnmG"/>
    <property type="match status" value="1"/>
</dbReference>
<dbReference type="Pfam" id="PF21680">
    <property type="entry name" value="GIDA_C_1st"/>
    <property type="match status" value="1"/>
</dbReference>
<dbReference type="SUPFAM" id="SSF51905">
    <property type="entry name" value="FAD/NAD(P)-binding domain"/>
    <property type="match status" value="1"/>
</dbReference>
<organism evidence="14 15">
    <name type="scientific">Desulforamulus putei DSM 12395</name>
    <dbReference type="NCBI Taxonomy" id="1121429"/>
    <lineage>
        <taxon>Bacteria</taxon>
        <taxon>Bacillati</taxon>
        <taxon>Bacillota</taxon>
        <taxon>Clostridia</taxon>
        <taxon>Eubacteriales</taxon>
        <taxon>Peptococcaceae</taxon>
        <taxon>Desulforamulus</taxon>
    </lineage>
</organism>
<comment type="similarity">
    <text evidence="3 12">Belongs to the MnmG family.</text>
</comment>
<dbReference type="GO" id="GO:0030488">
    <property type="term" value="P:tRNA methylation"/>
    <property type="evidence" value="ECO:0007669"/>
    <property type="project" value="TreeGrafter"/>
</dbReference>
<dbReference type="HAMAP" id="MF_00129">
    <property type="entry name" value="MnmG_GidA"/>
    <property type="match status" value="1"/>
</dbReference>
<evidence type="ECO:0000256" key="9">
    <source>
        <dbReference type="ARBA" id="ARBA00023027"/>
    </source>
</evidence>
<dbReference type="PANTHER" id="PTHR11806">
    <property type="entry name" value="GLUCOSE INHIBITED DIVISION PROTEIN A"/>
    <property type="match status" value="1"/>
</dbReference>
<dbReference type="Pfam" id="PF13932">
    <property type="entry name" value="SAM_GIDA_C"/>
    <property type="match status" value="1"/>
</dbReference>
<dbReference type="PANTHER" id="PTHR11806:SF0">
    <property type="entry name" value="PROTEIN MTO1 HOMOLOG, MITOCHONDRIAL"/>
    <property type="match status" value="1"/>
</dbReference>
<keyword evidence="7 12" id="KW-0819">tRNA processing</keyword>
<evidence type="ECO:0000256" key="11">
    <source>
        <dbReference type="ARBA" id="ARBA00031800"/>
    </source>
</evidence>
<dbReference type="NCBIfam" id="TIGR00136">
    <property type="entry name" value="mnmG_gidA"/>
    <property type="match status" value="1"/>
</dbReference>
<gene>
    <name evidence="12" type="primary">mnmG</name>
    <name evidence="12" type="synonym">gidA</name>
    <name evidence="14" type="ORF">SAMN02745133_02663</name>
</gene>
<feature type="binding site" evidence="12">
    <location>
        <position position="370"/>
    </location>
    <ligand>
        <name>FAD</name>
        <dbReference type="ChEBI" id="CHEBI:57692"/>
    </ligand>
</feature>
<dbReference type="PRINTS" id="PR00411">
    <property type="entry name" value="PNDRDTASEI"/>
</dbReference>
<dbReference type="AlphaFoldDB" id="A0A1M5BQ46"/>
<dbReference type="Gene3D" id="3.50.50.60">
    <property type="entry name" value="FAD/NAD(P)-binding domain"/>
    <property type="match status" value="2"/>
</dbReference>
<evidence type="ECO:0000259" key="13">
    <source>
        <dbReference type="SMART" id="SM01228"/>
    </source>
</evidence>
<dbReference type="PRINTS" id="PR00368">
    <property type="entry name" value="FADPNR"/>
</dbReference>
<sequence length="629" mass="69765">MRYHAGDYDVIVVGAGHAGCEAALAAARMGCKTLVLTLNLDNVALMPCNPAVGGPAKSHLVKEIDALGGQMGLNTDLAAIQMRMLNTGKGPAVHALRAQADKNKYQLLMKKTLESQENLDVKQLLVEEILVKNGRVTGVVTHIGAEFSAKAVVVTTGTYLKGRIIIGNVHFLGGPNGQFPSVNLSDNLRNLGLQLGRFKTGTPARVDRRTVDFSKMTIQPGDEELHNFSFISPVTHREQVPCWLTYTSEKTHQIIRDNLHRSPLYSGIIEGVGPRYCPSIEDKVVRFADKPQHQIFIEPEGLNTYEMYVQGMSTSLPPDVQLAMLRSVPGLEQVEMMRPGYAIEYDYVVPTQLKATLETKIIAGLYTAGQINGTSGYEEAAAQGIMAGINAALQVKEKEPFTLSRAEAYIGVLIDDLVTKGTNEPYRLMTARAEYRLLLRQDNADHRLTQKGYDIGLVSEARYHHYMKKWQAINDEIERLKNITIPASEETNALLRELNSSEITQSTPAINLLRRPEISYKSLMKLSAEFPPLPDEVIEEVDIEVKYEGYIKKQMAQVERFEKMEGRKLREDIDYYAIKGLSVEARQKLAQCKPSSIGQASRISGVSPADISVLLVWLEQERRKAAGGN</sequence>
<accession>A0A1M5BQ46</accession>
<dbReference type="InterPro" id="IPR044920">
    <property type="entry name" value="MnmG_C_subdom_sf"/>
</dbReference>
<feature type="binding site" evidence="12">
    <location>
        <begin position="14"/>
        <end position="19"/>
    </location>
    <ligand>
        <name>FAD</name>
        <dbReference type="ChEBI" id="CHEBI:57692"/>
    </ligand>
</feature>
<dbReference type="EMBL" id="FQUY01000024">
    <property type="protein sequence ID" value="SHF44372.1"/>
    <property type="molecule type" value="Genomic_DNA"/>
</dbReference>
<dbReference type="Gene3D" id="1.10.150.570">
    <property type="entry name" value="GidA associated domain, C-terminal subdomain"/>
    <property type="match status" value="1"/>
</dbReference>
<dbReference type="OrthoDB" id="9815560at2"/>
<reference evidence="15" key="1">
    <citation type="submission" date="2016-11" db="EMBL/GenBank/DDBJ databases">
        <authorList>
            <person name="Varghese N."/>
            <person name="Submissions S."/>
        </authorList>
    </citation>
    <scope>NUCLEOTIDE SEQUENCE [LARGE SCALE GENOMIC DNA]</scope>
    <source>
        <strain evidence="15">DSM 12395</strain>
    </source>
</reference>